<feature type="region of interest" description="Disordered" evidence="1">
    <location>
        <begin position="881"/>
        <end position="918"/>
    </location>
</feature>
<dbReference type="InterPro" id="IPR000219">
    <property type="entry name" value="DH_dom"/>
</dbReference>
<feature type="compositionally biased region" description="Polar residues" evidence="1">
    <location>
        <begin position="190"/>
        <end position="201"/>
    </location>
</feature>
<dbReference type="Gene3D" id="1.20.900.10">
    <property type="entry name" value="Dbl homology (DH) domain"/>
    <property type="match status" value="1"/>
</dbReference>
<organism evidence="3">
    <name type="scientific">Blastobotrys adeninivorans</name>
    <name type="common">Yeast</name>
    <name type="synonym">Arxula adeninivorans</name>
    <dbReference type="NCBI Taxonomy" id="409370"/>
    <lineage>
        <taxon>Eukaryota</taxon>
        <taxon>Fungi</taxon>
        <taxon>Dikarya</taxon>
        <taxon>Ascomycota</taxon>
        <taxon>Saccharomycotina</taxon>
        <taxon>Dipodascomycetes</taxon>
        <taxon>Dipodascales</taxon>
        <taxon>Trichomonascaceae</taxon>
        <taxon>Blastobotrys</taxon>
    </lineage>
</organism>
<reference evidence="3" key="1">
    <citation type="submission" date="2014-02" db="EMBL/GenBank/DDBJ databases">
        <authorList>
            <person name="Genoscope - CEA"/>
        </authorList>
    </citation>
    <scope>NUCLEOTIDE SEQUENCE</scope>
    <source>
        <strain evidence="3">LS3</strain>
    </source>
</reference>
<dbReference type="AlphaFoldDB" id="A0A060TGU4"/>
<feature type="compositionally biased region" description="Low complexity" evidence="1">
    <location>
        <begin position="508"/>
        <end position="524"/>
    </location>
</feature>
<dbReference type="SUPFAM" id="SSF48065">
    <property type="entry name" value="DBL homology domain (DH-domain)"/>
    <property type="match status" value="1"/>
</dbReference>
<accession>A0A060TGU4</accession>
<evidence type="ECO:0000256" key="1">
    <source>
        <dbReference type="SAM" id="MobiDB-lite"/>
    </source>
</evidence>
<dbReference type="PROSITE" id="PS50010">
    <property type="entry name" value="DH_2"/>
    <property type="match status" value="1"/>
</dbReference>
<feature type="region of interest" description="Disordered" evidence="1">
    <location>
        <begin position="379"/>
        <end position="450"/>
    </location>
</feature>
<proteinExistence type="predicted"/>
<feature type="region of interest" description="Disordered" evidence="1">
    <location>
        <begin position="1"/>
        <end position="168"/>
    </location>
</feature>
<name>A0A060TGU4_BLAAD</name>
<dbReference type="EMBL" id="HG937694">
    <property type="protein sequence ID" value="CDP38391.1"/>
    <property type="molecule type" value="Genomic_DNA"/>
</dbReference>
<dbReference type="Pfam" id="PF00621">
    <property type="entry name" value="RhoGEF"/>
    <property type="match status" value="1"/>
</dbReference>
<evidence type="ECO:0000313" key="3">
    <source>
        <dbReference type="EMBL" id="CDP38391.1"/>
    </source>
</evidence>
<evidence type="ECO:0000259" key="2">
    <source>
        <dbReference type="PROSITE" id="PS50010"/>
    </source>
</evidence>
<feature type="compositionally biased region" description="Low complexity" evidence="1">
    <location>
        <begin position="28"/>
        <end position="37"/>
    </location>
</feature>
<dbReference type="InterPro" id="IPR035899">
    <property type="entry name" value="DBL_dom_sf"/>
</dbReference>
<feature type="compositionally biased region" description="Pro residues" evidence="1">
    <location>
        <begin position="121"/>
        <end position="132"/>
    </location>
</feature>
<reference evidence="3" key="2">
    <citation type="submission" date="2014-06" db="EMBL/GenBank/DDBJ databases">
        <title>The complete genome of Blastobotrys (Arxula) adeninivorans LS3 - a yeast of biotechnological interest.</title>
        <authorList>
            <person name="Kunze G."/>
            <person name="Gaillardin C."/>
            <person name="Czernicka M."/>
            <person name="Durrens P."/>
            <person name="Martin T."/>
            <person name="Boer E."/>
            <person name="Gabaldon T."/>
            <person name="Cruz J."/>
            <person name="Talla E."/>
            <person name="Marck C."/>
            <person name="Goffeau A."/>
            <person name="Barbe V."/>
            <person name="Baret P."/>
            <person name="Baronian K."/>
            <person name="Beier S."/>
            <person name="Bleykasten C."/>
            <person name="Bode R."/>
            <person name="Casaregola S."/>
            <person name="Despons L."/>
            <person name="Fairhead C."/>
            <person name="Giersberg M."/>
            <person name="Gierski P."/>
            <person name="Hahnel U."/>
            <person name="Hartmann A."/>
            <person name="Jankowska D."/>
            <person name="Jubin C."/>
            <person name="Jung P."/>
            <person name="Lafontaine I."/>
            <person name="Leh-Louis V."/>
            <person name="Lemaire M."/>
            <person name="Marcet-Houben M."/>
            <person name="Mascher M."/>
            <person name="Morel G."/>
            <person name="Richard G.-F."/>
            <person name="Riechen J."/>
            <person name="Sacerdot C."/>
            <person name="Sarkar A."/>
            <person name="Savel G."/>
            <person name="Schacherer J."/>
            <person name="Sherman D."/>
            <person name="Straub M.-L."/>
            <person name="Stein N."/>
            <person name="Thierry A."/>
            <person name="Trautwein-Schult A."/>
            <person name="Westhof E."/>
            <person name="Worch S."/>
            <person name="Dujon B."/>
            <person name="Souciet J.-L."/>
            <person name="Wincker P."/>
            <person name="Scholz U."/>
            <person name="Neuveglise N."/>
        </authorList>
    </citation>
    <scope>NUCLEOTIDE SEQUENCE</scope>
    <source>
        <strain evidence="3">LS3</strain>
    </source>
</reference>
<feature type="compositionally biased region" description="Low complexity" evidence="1">
    <location>
        <begin position="46"/>
        <end position="60"/>
    </location>
</feature>
<sequence>MIPRRRRDIKDHREEGIASTIDSDLLYPASSPSSRGPPLGPGNGGDHSPSSSGPSAASIARTVVASPPKLPTPPDLNRTGDLDAEIMSLYSDLPLPPVPSVPSSSDHPDQPRYPESAEQPLPAPTSPAPATPVPEYAPAQQSPEGSDDSLQDLPEPNIPLTHRPSVVDKDAVMRAARKSIVASTVAPGQPSAQASRRSSVTAVDRSEVADQEQQAQQPVVPRQVPRKVDEISLITYLDLSTSSSAQVIASTGRFPRWLQKCTSLQFLICKNAGLTVVDDWVSEKLTELRVLRLNDNRITAWPHHLASLMSYGNLQIVDLSGNPCLELQFRKSYTFDALYHEAASGQALTYNLIKKYKKGPHQKESPEAYMASILDADTVPNMPTPNIPLRKSATGLFSRRKKNSIRPDDELPSAQEPAEQQSLRRRPSTPLMGSETPPTPNPEELLDKNANTPDRWANQRMEQSELNRSKVVLQLLIDIHEIVTKQQVILPDPRVSETGSAFHQIYPSSSGTSTMGGSTIGSGSERTGGSQHARENSIDVLQSMLSGSDNKSKPIIPIARDVALREIEGFVEEEKQFIKLMEEFLSIYVDNPNPNAKRIRHLFKNLNIIYRVHTEFLLAQLENTRTRLRQGSEDPVKVMAELGDSIVKNSEHFNCYLDYAAASELLAAKVRSLRAVKPADNAAFAVYGGGIMTGGAQTVNVEVLVGEWLRSVESLKNHTLQSCTSYMALPYARLNQYRSFFDRLSWCCKEMFTAHEFFEALQSEINRRKPIQRRKNRYAELVRILKLKDVYGQYMCDSIMVLQGRVTLRDPSSPRVADVNYKPASLTITKSLEKEVFDTARPAAGTLMRVIVFDHMVLLLDEAKNNILIETRKQNVRAEIPPSGIGAAGVPTEDDKLSSQLTPPGSDRSKSDQSSAFTRATTTFETKSVSKNSVRIVFYDTSEVYYFAVRPGRGGDRTTLLKCVAEEPDK</sequence>
<feature type="region of interest" description="Disordered" evidence="1">
    <location>
        <begin position="504"/>
        <end position="533"/>
    </location>
</feature>
<feature type="domain" description="DH" evidence="2">
    <location>
        <begin position="567"/>
        <end position="778"/>
    </location>
</feature>
<feature type="compositionally biased region" description="Low complexity" evidence="1">
    <location>
        <begin position="211"/>
        <end position="222"/>
    </location>
</feature>
<dbReference type="Gene3D" id="3.80.10.10">
    <property type="entry name" value="Ribonuclease Inhibitor"/>
    <property type="match status" value="1"/>
</dbReference>
<dbReference type="InterPro" id="IPR032675">
    <property type="entry name" value="LRR_dom_sf"/>
</dbReference>
<protein>
    <submittedName>
        <fullName evidence="3">ARAD1D33594p</fullName>
    </submittedName>
</protein>
<dbReference type="GO" id="GO:0005085">
    <property type="term" value="F:guanyl-nucleotide exchange factor activity"/>
    <property type="evidence" value="ECO:0007669"/>
    <property type="project" value="InterPro"/>
</dbReference>
<feature type="region of interest" description="Disordered" evidence="1">
    <location>
        <begin position="182"/>
        <end position="222"/>
    </location>
</feature>
<dbReference type="SUPFAM" id="SSF52058">
    <property type="entry name" value="L domain-like"/>
    <property type="match status" value="1"/>
</dbReference>
<gene>
    <name evidence="3" type="ORF">GNLVRS02_ARAD1D33594g</name>
</gene>